<feature type="region of interest" description="Disordered" evidence="1">
    <location>
        <begin position="174"/>
        <end position="214"/>
    </location>
</feature>
<feature type="compositionally biased region" description="Basic residues" evidence="1">
    <location>
        <begin position="202"/>
        <end position="214"/>
    </location>
</feature>
<proteinExistence type="predicted"/>
<dbReference type="InterPro" id="IPR012337">
    <property type="entry name" value="RNaseH-like_sf"/>
</dbReference>
<organism evidence="3">
    <name type="scientific">Micromonospora carbonacea</name>
    <dbReference type="NCBI Taxonomy" id="47853"/>
    <lineage>
        <taxon>Bacteria</taxon>
        <taxon>Bacillati</taxon>
        <taxon>Actinomycetota</taxon>
        <taxon>Actinomycetes</taxon>
        <taxon>Micromonosporales</taxon>
        <taxon>Micromonosporaceae</taxon>
        <taxon>Micromonospora</taxon>
    </lineage>
</organism>
<feature type="compositionally biased region" description="Polar residues" evidence="1">
    <location>
        <begin position="177"/>
        <end position="193"/>
    </location>
</feature>
<sequence>MALTRQLRAELSSLVGDRRVDAVVAGQARMVLWRDEGHSAEEVAVLDAATGQVTARCFPKRRGQEFLAFMKQVSTAYPNRELHVVVDNLSTHTTDEVKAWLAQHPRIVFHFTPIGSSWLNMVEIWFGIITRQAIRRGIFTSVTRLTRAINDYVTAWNTNAKPFVWPATPGEILARSAGSTPRSANSSPTTSERSQLRDTRRSLRPARCRPRFRRTRYNKPRSNLELSRHYPSCGLPTPPATTIESASARSGNMATTVQEAVQDTRQLAFLMQYQQQTNWCWSATATSVSLFYNPTSGWYQCYLANAELGQSTCCSDGSAPRCNQPWYLDRALNRVGNLDHWQVGALTMTAIRSEIDAGRPVGARIAWSGGGAHFVVISGYLDYGTIYLAIQDPWYGPSFPSYDTFRTAYQGTGTWTHTYFTRD</sequence>
<dbReference type="GO" id="GO:0003676">
    <property type="term" value="F:nucleic acid binding"/>
    <property type="evidence" value="ECO:0007669"/>
    <property type="project" value="InterPro"/>
</dbReference>
<reference evidence="3" key="1">
    <citation type="submission" date="2020-08" db="EMBL/GenBank/DDBJ databases">
        <title>A bifunctional nitrone conjugated secondary metabolite targeting the ribosome.</title>
        <authorList>
            <person name="Limbrick E.M."/>
            <person name="Graf M."/>
            <person name="Derewacz D.K."/>
            <person name="Nguyen F."/>
            <person name="Spraggins J.M."/>
            <person name="Wieland M."/>
            <person name="Ynigez-Gutierrez A.E."/>
            <person name="Reisman B.J."/>
            <person name="Zinshteyn B."/>
            <person name="McCulloch K."/>
            <person name="Iverson T.M."/>
            <person name="Green R."/>
            <person name="Wilson D.N."/>
            <person name="Bachmann B.O."/>
        </authorList>
    </citation>
    <scope>NUCLEOTIDE SEQUENCE</scope>
    <source>
        <strain evidence="3">Africana</strain>
    </source>
</reference>
<dbReference type="NCBIfam" id="NF033545">
    <property type="entry name" value="transpos_IS630"/>
    <property type="match status" value="1"/>
</dbReference>
<dbReference type="Gene3D" id="3.30.420.10">
    <property type="entry name" value="Ribonuclease H-like superfamily/Ribonuclease H"/>
    <property type="match status" value="1"/>
</dbReference>
<dbReference type="InterPro" id="IPR022118">
    <property type="entry name" value="Peptidase_C70_AvrRpt2"/>
</dbReference>
<gene>
    <name evidence="3" type="ORF">HZU44_28260</name>
</gene>
<evidence type="ECO:0000256" key="1">
    <source>
        <dbReference type="SAM" id="MobiDB-lite"/>
    </source>
</evidence>
<evidence type="ECO:0000259" key="2">
    <source>
        <dbReference type="Pfam" id="PF13358"/>
    </source>
</evidence>
<name>A0A7D6CDP0_9ACTN</name>
<dbReference type="EMBL" id="CP058905">
    <property type="protein sequence ID" value="QLJ98510.1"/>
    <property type="molecule type" value="Genomic_DNA"/>
</dbReference>
<dbReference type="Pfam" id="PF12385">
    <property type="entry name" value="Peptidase_C70"/>
    <property type="match status" value="1"/>
</dbReference>
<accession>A0A7D6CDP0</accession>
<dbReference type="SUPFAM" id="SSF53098">
    <property type="entry name" value="Ribonuclease H-like"/>
    <property type="match status" value="1"/>
</dbReference>
<dbReference type="InterPro" id="IPR036397">
    <property type="entry name" value="RNaseH_sf"/>
</dbReference>
<dbReference type="InterPro" id="IPR047655">
    <property type="entry name" value="Transpos_IS630-like"/>
</dbReference>
<feature type="domain" description="Tc1-like transposase DDE" evidence="2">
    <location>
        <begin position="34"/>
        <end position="145"/>
    </location>
</feature>
<protein>
    <submittedName>
        <fullName evidence="3">IS630 family transposase</fullName>
    </submittedName>
</protein>
<evidence type="ECO:0000313" key="3">
    <source>
        <dbReference type="EMBL" id="QLJ98510.1"/>
    </source>
</evidence>
<dbReference type="Pfam" id="PF13358">
    <property type="entry name" value="DDE_3"/>
    <property type="match status" value="1"/>
</dbReference>
<dbReference type="AlphaFoldDB" id="A0A7D6CDP0"/>
<dbReference type="InterPro" id="IPR038717">
    <property type="entry name" value="Tc1-like_DDE_dom"/>
</dbReference>